<evidence type="ECO:0000313" key="1">
    <source>
        <dbReference type="EMBL" id="MYL52419.1"/>
    </source>
</evidence>
<protein>
    <submittedName>
        <fullName evidence="1">Uncharacterized protein</fullName>
    </submittedName>
</protein>
<dbReference type="Proteomes" id="UP000466692">
    <property type="component" value="Unassembled WGS sequence"/>
</dbReference>
<comment type="caution">
    <text evidence="1">The sequence shown here is derived from an EMBL/GenBank/DDBJ whole genome shotgun (WGS) entry which is preliminary data.</text>
</comment>
<dbReference type="EMBL" id="WMEU01000001">
    <property type="protein sequence ID" value="MYL52419.1"/>
    <property type="molecule type" value="Genomic_DNA"/>
</dbReference>
<name>A0ACC7VEQ4_9BACI</name>
<accession>A0ACC7VEQ4</accession>
<reference evidence="1" key="1">
    <citation type="submission" date="2019-11" db="EMBL/GenBank/DDBJ databases">
        <title>Genome sequences of 17 halophilic strains isolated from different environments.</title>
        <authorList>
            <person name="Furrow R.E."/>
        </authorList>
    </citation>
    <scope>NUCLEOTIDE SEQUENCE</scope>
    <source>
        <strain evidence="1">22510_22_Filter</strain>
    </source>
</reference>
<organism evidence="1 2">
    <name type="scientific">Pontibacillus yanchengensis</name>
    <dbReference type="NCBI Taxonomy" id="462910"/>
    <lineage>
        <taxon>Bacteria</taxon>
        <taxon>Bacillati</taxon>
        <taxon>Bacillota</taxon>
        <taxon>Bacilli</taxon>
        <taxon>Bacillales</taxon>
        <taxon>Bacillaceae</taxon>
        <taxon>Pontibacillus</taxon>
    </lineage>
</organism>
<keyword evidence="2" id="KW-1185">Reference proteome</keyword>
<proteinExistence type="predicted"/>
<sequence>MNHVLKKAPMDREKNIITYSDPDLPLADGLVEKINSFFPNHDFYTIE</sequence>
<evidence type="ECO:0000313" key="2">
    <source>
        <dbReference type="Proteomes" id="UP000466692"/>
    </source>
</evidence>
<gene>
    <name evidence="1" type="ORF">GLW08_03595</name>
</gene>